<dbReference type="PANTHER" id="PTHR47814">
    <property type="entry name" value="PEPTIDYL-TRNA HYDROLASE ARFB"/>
    <property type="match status" value="1"/>
</dbReference>
<dbReference type="InterPro" id="IPR045853">
    <property type="entry name" value="Pep_chain_release_fac_I_sf"/>
</dbReference>
<accession>D0KX64</accession>
<dbReference type="Proteomes" id="UP000009102">
    <property type="component" value="Chromosome"/>
</dbReference>
<reference evidence="3 4" key="1">
    <citation type="submission" date="2009-10" db="EMBL/GenBank/DDBJ databases">
        <title>Complete sequence of Halothiobacillus neapolitanus c2.</title>
        <authorList>
            <consortium name="US DOE Joint Genome Institute"/>
            <person name="Lucas S."/>
            <person name="Copeland A."/>
            <person name="Lapidus A."/>
            <person name="Glavina del Rio T."/>
            <person name="Tice H."/>
            <person name="Bruce D."/>
            <person name="Goodwin L."/>
            <person name="Pitluck S."/>
            <person name="Davenport K."/>
            <person name="Brettin T."/>
            <person name="Detter J.C."/>
            <person name="Han C."/>
            <person name="Tapia R."/>
            <person name="Larimer F."/>
            <person name="Land M."/>
            <person name="Hauser L."/>
            <person name="Kyrpides N."/>
            <person name="Mikhailova N."/>
            <person name="Kerfeld C."/>
            <person name="Cannon G."/>
            <person name="Heinhort S."/>
        </authorList>
    </citation>
    <scope>NUCLEOTIDE SEQUENCE [LARGE SCALE GENOMIC DNA]</scope>
    <source>
        <strain evidence="4">ATCC 23641 / c2</strain>
    </source>
</reference>
<organism evidence="3 4">
    <name type="scientific">Halothiobacillus neapolitanus (strain ATCC 23641 / DSM 15147 / CIP 104769 / NCIMB 8539 / c2)</name>
    <name type="common">Thiobacillus neapolitanus</name>
    <dbReference type="NCBI Taxonomy" id="555778"/>
    <lineage>
        <taxon>Bacteria</taxon>
        <taxon>Pseudomonadati</taxon>
        <taxon>Pseudomonadota</taxon>
        <taxon>Gammaproteobacteria</taxon>
        <taxon>Chromatiales</taxon>
        <taxon>Halothiobacillaceae</taxon>
        <taxon>Halothiobacillus</taxon>
    </lineage>
</organism>
<evidence type="ECO:0000259" key="2">
    <source>
        <dbReference type="PROSITE" id="PS00745"/>
    </source>
</evidence>
<dbReference type="EMBL" id="CP001801">
    <property type="protein sequence ID" value="ACX95078.1"/>
    <property type="molecule type" value="Genomic_DNA"/>
</dbReference>
<dbReference type="GO" id="GO:0072344">
    <property type="term" value="P:rescue of stalled ribosome"/>
    <property type="evidence" value="ECO:0007669"/>
    <property type="project" value="TreeGrafter"/>
</dbReference>
<proteinExistence type="inferred from homology"/>
<dbReference type="AlphaFoldDB" id="D0KX64"/>
<evidence type="ECO:0000313" key="4">
    <source>
        <dbReference type="Proteomes" id="UP000009102"/>
    </source>
</evidence>
<dbReference type="HOGENOM" id="CLU_089470_3_0_6"/>
<dbReference type="GO" id="GO:0003747">
    <property type="term" value="F:translation release factor activity"/>
    <property type="evidence" value="ECO:0007669"/>
    <property type="project" value="InterPro"/>
</dbReference>
<dbReference type="SUPFAM" id="SSF75620">
    <property type="entry name" value="Release factor"/>
    <property type="match status" value="1"/>
</dbReference>
<keyword evidence="4" id="KW-1185">Reference proteome</keyword>
<dbReference type="STRING" id="555778.Hneap_0215"/>
<dbReference type="InterPro" id="IPR000352">
    <property type="entry name" value="Pep_chain_release_fac_I"/>
</dbReference>
<protein>
    <submittedName>
        <fullName evidence="3">Class I peptide chain release factor</fullName>
    </submittedName>
</protein>
<evidence type="ECO:0000256" key="1">
    <source>
        <dbReference type="ARBA" id="ARBA00010835"/>
    </source>
</evidence>
<sequence>MTISIDVNDVEFTAIRSQGAGGQHVNKVSTAIHLRFDIRASALPDEAKEKLLAVSDSRISRDGVIVIKAQRFNSQDKNRADALARLQALVAQALRPVKPRKPTKPTRGAQLKRLAKKVQRGQTKLLRGRVVE</sequence>
<name>D0KX64_HALNC</name>
<dbReference type="PROSITE" id="PS00745">
    <property type="entry name" value="RF_PROK_I"/>
    <property type="match status" value="1"/>
</dbReference>
<dbReference type="KEGG" id="hna:Hneap_0215"/>
<dbReference type="GO" id="GO:0043022">
    <property type="term" value="F:ribosome binding"/>
    <property type="evidence" value="ECO:0007669"/>
    <property type="project" value="TreeGrafter"/>
</dbReference>
<dbReference type="eggNOG" id="COG1186">
    <property type="taxonomic scope" value="Bacteria"/>
</dbReference>
<dbReference type="GO" id="GO:0004045">
    <property type="term" value="F:peptidyl-tRNA hydrolase activity"/>
    <property type="evidence" value="ECO:0007669"/>
    <property type="project" value="TreeGrafter"/>
</dbReference>
<evidence type="ECO:0000313" key="3">
    <source>
        <dbReference type="EMBL" id="ACX95078.1"/>
    </source>
</evidence>
<feature type="domain" description="Prokaryotic-type class I peptide chain release factors" evidence="2">
    <location>
        <begin position="16"/>
        <end position="32"/>
    </location>
</feature>
<comment type="similarity">
    <text evidence="1">Belongs to the prokaryotic/mitochondrial release factor family.</text>
</comment>
<dbReference type="Gene3D" id="3.30.160.20">
    <property type="match status" value="1"/>
</dbReference>
<dbReference type="RefSeq" id="WP_012823114.1">
    <property type="nucleotide sequence ID" value="NC_013422.1"/>
</dbReference>
<dbReference type="Pfam" id="PF00472">
    <property type="entry name" value="RF-1"/>
    <property type="match status" value="1"/>
</dbReference>
<dbReference type="NCBIfam" id="NF006718">
    <property type="entry name" value="PRK09256.1"/>
    <property type="match status" value="1"/>
</dbReference>
<dbReference type="OrthoDB" id="9815709at2"/>
<gene>
    <name evidence="3" type="ordered locus">Hneap_0215</name>
</gene>
<dbReference type="PANTHER" id="PTHR47814:SF1">
    <property type="entry name" value="PEPTIDYL-TRNA HYDROLASE ARFB"/>
    <property type="match status" value="1"/>
</dbReference>